<evidence type="ECO:0000313" key="2">
    <source>
        <dbReference type="Proteomes" id="UP000504609"/>
    </source>
</evidence>
<dbReference type="PANTHER" id="PTHR36310:SF1">
    <property type="entry name" value="CYCLIN-DEPENDENT PROTEIN KINASE INHIBITOR SMR11"/>
    <property type="match status" value="1"/>
</dbReference>
<protein>
    <submittedName>
        <fullName evidence="3">Uncharacterized protein LOC111453838</fullName>
    </submittedName>
</protein>
<organism evidence="2 3">
    <name type="scientific">Cucurbita moschata</name>
    <name type="common">Winter crookneck squash</name>
    <name type="synonym">Cucurbita pepo var. moschata</name>
    <dbReference type="NCBI Taxonomy" id="3662"/>
    <lineage>
        <taxon>Eukaryota</taxon>
        <taxon>Viridiplantae</taxon>
        <taxon>Streptophyta</taxon>
        <taxon>Embryophyta</taxon>
        <taxon>Tracheophyta</taxon>
        <taxon>Spermatophyta</taxon>
        <taxon>Magnoliopsida</taxon>
        <taxon>eudicotyledons</taxon>
        <taxon>Gunneridae</taxon>
        <taxon>Pentapetalae</taxon>
        <taxon>rosids</taxon>
        <taxon>fabids</taxon>
        <taxon>Cucurbitales</taxon>
        <taxon>Cucurbitaceae</taxon>
        <taxon>Cucurbiteae</taxon>
        <taxon>Cucurbita</taxon>
    </lineage>
</organism>
<evidence type="ECO:0000256" key="1">
    <source>
        <dbReference type="SAM" id="MobiDB-lite"/>
    </source>
</evidence>
<dbReference type="RefSeq" id="XP_022950867.1">
    <property type="nucleotide sequence ID" value="XM_023095099.1"/>
</dbReference>
<gene>
    <name evidence="3" type="primary">LOC111453838</name>
</gene>
<feature type="compositionally biased region" description="Polar residues" evidence="1">
    <location>
        <begin position="50"/>
        <end position="60"/>
    </location>
</feature>
<name>A0A6J1GG30_CUCMO</name>
<sequence length="225" mass="24240">MDFARCTDESKESDHSPSKCCSKDEAQPEIVELRAPIEPSTPDADRESSDFPSDSKSPLTQVVTSRALVLSSSDPLEPPLCSPRTPKDGVFDPFSPGPAHLALAPVCRKCFSGSVGFVARRLQFDSSSSASSSSSLQFVESEEEQTITDSELLEAVYENLLELIISHQAESSLAMITSSHTDSLDCNTPPASFITGIAQTCPAAPVKPSRKSRNLDLGLCRKLEF</sequence>
<feature type="compositionally biased region" description="Basic and acidic residues" evidence="1">
    <location>
        <begin position="1"/>
        <end position="26"/>
    </location>
</feature>
<dbReference type="PANTHER" id="PTHR36310">
    <property type="entry name" value="CYCLIN-DEPENDENT PROTEIN KINASE INHIBITOR SMR11"/>
    <property type="match status" value="1"/>
</dbReference>
<dbReference type="GeneID" id="111453838"/>
<keyword evidence="2" id="KW-1185">Reference proteome</keyword>
<dbReference type="Proteomes" id="UP000504609">
    <property type="component" value="Unplaced"/>
</dbReference>
<proteinExistence type="predicted"/>
<dbReference type="AlphaFoldDB" id="A0A6J1GG30"/>
<dbReference type="InterPro" id="IPR038971">
    <property type="entry name" value="SMR11/SMR16"/>
</dbReference>
<evidence type="ECO:0000313" key="3">
    <source>
        <dbReference type="RefSeq" id="XP_022950867.1"/>
    </source>
</evidence>
<feature type="region of interest" description="Disordered" evidence="1">
    <location>
        <begin position="1"/>
        <end position="60"/>
    </location>
</feature>
<accession>A0A6J1GG30</accession>
<reference evidence="3" key="1">
    <citation type="submission" date="2025-08" db="UniProtKB">
        <authorList>
            <consortium name="RefSeq"/>
        </authorList>
    </citation>
    <scope>IDENTIFICATION</scope>
    <source>
        <tissue evidence="3">Young leaves</tissue>
    </source>
</reference>
<dbReference type="KEGG" id="cmos:111453838"/>